<evidence type="ECO:0000313" key="8">
    <source>
        <dbReference type="Proteomes" id="UP000249547"/>
    </source>
</evidence>
<evidence type="ECO:0000256" key="2">
    <source>
        <dbReference type="ARBA" id="ARBA00022748"/>
    </source>
</evidence>
<dbReference type="AlphaFoldDB" id="A0A327QDF5"/>
<reference evidence="7 8" key="1">
    <citation type="submission" date="2018-06" db="EMBL/GenBank/DDBJ databases">
        <title>Genomic Encyclopedia of Archaeal and Bacterial Type Strains, Phase II (KMG-II): from individual species to whole genera.</title>
        <authorList>
            <person name="Goeker M."/>
        </authorList>
    </citation>
    <scope>NUCLEOTIDE SEQUENCE [LARGE SCALE GENOMIC DNA]</scope>
    <source>
        <strain evidence="7 8">DSM 23857</strain>
    </source>
</reference>
<keyword evidence="4" id="KW-0676">Redox-active center</keyword>
<evidence type="ECO:0000259" key="6">
    <source>
        <dbReference type="PROSITE" id="PS51352"/>
    </source>
</evidence>
<dbReference type="GO" id="GO:0016491">
    <property type="term" value="F:oxidoreductase activity"/>
    <property type="evidence" value="ECO:0007669"/>
    <property type="project" value="InterPro"/>
</dbReference>
<feature type="chain" id="PRO_5016320147" evidence="5">
    <location>
        <begin position="21"/>
        <end position="454"/>
    </location>
</feature>
<accession>A0A327QDF5</accession>
<dbReference type="PROSITE" id="PS51352">
    <property type="entry name" value="THIOREDOXIN_2"/>
    <property type="match status" value="1"/>
</dbReference>
<sequence>MKKLVLSAGVILGTALSVYATDNAIIKGTWSRKGEKKISLYHVENGRLEEVSTSKLDAQNRFGFYLEPKAAGNYVIGTGNVNQLTNKYFFYIKPKDAVEISVNDSSYTLVGKASAENQALKNWHDFVLPMERKAIYFLQVRGTYEDFFPELEAKVKELPNYKVKSTGNKAFDAFFAQYRDFNFKQIAASYLFTPRSKHPGKNDYPALYRNIKATDYTQQTSILEIPYALNALSNFTFLDGMLQDKPSQELDARLTYYKNDTLKGEIVIQHAATLKSYVGYEELIAKKGQYVLTADQKSRMKEIEARLAKLAAEPGKPAVNFTAEDVNGKKVSLSDFKGKVVIVDVWATWCGPCKAEIPSLKKMEEEFRGQAVEFVSVSIDQEKDKEKWKTFVAKEELKGVQIWAGTKNDITTNYEIKSIPRFMVFNKKGEVVSTDSPRPSNPELKQILLAELKK</sequence>
<dbReference type="InterPro" id="IPR017937">
    <property type="entry name" value="Thioredoxin_CS"/>
</dbReference>
<dbReference type="EMBL" id="QLLL01000007">
    <property type="protein sequence ID" value="RAJ01662.1"/>
    <property type="molecule type" value="Genomic_DNA"/>
</dbReference>
<dbReference type="PROSITE" id="PS00194">
    <property type="entry name" value="THIOREDOXIN_1"/>
    <property type="match status" value="1"/>
</dbReference>
<dbReference type="GO" id="GO:0030313">
    <property type="term" value="C:cell envelope"/>
    <property type="evidence" value="ECO:0007669"/>
    <property type="project" value="UniProtKB-SubCell"/>
</dbReference>
<dbReference type="CDD" id="cd02966">
    <property type="entry name" value="TlpA_like_family"/>
    <property type="match status" value="1"/>
</dbReference>
<keyword evidence="5" id="KW-0732">Signal</keyword>
<keyword evidence="2" id="KW-0201">Cytochrome c-type biogenesis</keyword>
<proteinExistence type="predicted"/>
<dbReference type="InterPro" id="IPR000866">
    <property type="entry name" value="AhpC/TSA"/>
</dbReference>
<dbReference type="InterPro" id="IPR050553">
    <property type="entry name" value="Thioredoxin_ResA/DsbE_sf"/>
</dbReference>
<dbReference type="RefSeq" id="WP_148707387.1">
    <property type="nucleotide sequence ID" value="NZ_QLLL01000007.1"/>
</dbReference>
<dbReference type="GO" id="GO:0017004">
    <property type="term" value="P:cytochrome complex assembly"/>
    <property type="evidence" value="ECO:0007669"/>
    <property type="project" value="UniProtKB-KW"/>
</dbReference>
<evidence type="ECO:0000256" key="1">
    <source>
        <dbReference type="ARBA" id="ARBA00004196"/>
    </source>
</evidence>
<dbReference type="Pfam" id="PF00578">
    <property type="entry name" value="AhpC-TSA"/>
    <property type="match status" value="1"/>
</dbReference>
<dbReference type="Gene3D" id="3.40.30.10">
    <property type="entry name" value="Glutaredoxin"/>
    <property type="match status" value="1"/>
</dbReference>
<feature type="signal peptide" evidence="5">
    <location>
        <begin position="1"/>
        <end position="20"/>
    </location>
</feature>
<gene>
    <name evidence="7" type="ORF">LX64_03880</name>
</gene>
<evidence type="ECO:0000256" key="5">
    <source>
        <dbReference type="SAM" id="SignalP"/>
    </source>
</evidence>
<dbReference type="OrthoDB" id="1095575at2"/>
<protein>
    <submittedName>
        <fullName evidence="7">AhpC/TSA family protein</fullName>
    </submittedName>
</protein>
<keyword evidence="3" id="KW-1015">Disulfide bond</keyword>
<feature type="domain" description="Thioredoxin" evidence="6">
    <location>
        <begin position="312"/>
        <end position="454"/>
    </location>
</feature>
<evidence type="ECO:0000256" key="3">
    <source>
        <dbReference type="ARBA" id="ARBA00023157"/>
    </source>
</evidence>
<comment type="caution">
    <text evidence="7">The sequence shown here is derived from an EMBL/GenBank/DDBJ whole genome shotgun (WGS) entry which is preliminary data.</text>
</comment>
<dbReference type="InterPro" id="IPR013766">
    <property type="entry name" value="Thioredoxin_domain"/>
</dbReference>
<organism evidence="7 8">
    <name type="scientific">Chitinophaga skermanii</name>
    <dbReference type="NCBI Taxonomy" id="331697"/>
    <lineage>
        <taxon>Bacteria</taxon>
        <taxon>Pseudomonadati</taxon>
        <taxon>Bacteroidota</taxon>
        <taxon>Chitinophagia</taxon>
        <taxon>Chitinophagales</taxon>
        <taxon>Chitinophagaceae</taxon>
        <taxon>Chitinophaga</taxon>
    </lineage>
</organism>
<dbReference type="Proteomes" id="UP000249547">
    <property type="component" value="Unassembled WGS sequence"/>
</dbReference>
<dbReference type="GO" id="GO:0016209">
    <property type="term" value="F:antioxidant activity"/>
    <property type="evidence" value="ECO:0007669"/>
    <property type="project" value="InterPro"/>
</dbReference>
<evidence type="ECO:0000313" key="7">
    <source>
        <dbReference type="EMBL" id="RAJ01662.1"/>
    </source>
</evidence>
<dbReference type="PANTHER" id="PTHR42852:SF6">
    <property type="entry name" value="THIOL:DISULFIDE INTERCHANGE PROTEIN DSBE"/>
    <property type="match status" value="1"/>
</dbReference>
<dbReference type="InterPro" id="IPR036249">
    <property type="entry name" value="Thioredoxin-like_sf"/>
</dbReference>
<dbReference type="SUPFAM" id="SSF52833">
    <property type="entry name" value="Thioredoxin-like"/>
    <property type="match status" value="1"/>
</dbReference>
<keyword evidence="8" id="KW-1185">Reference proteome</keyword>
<comment type="subcellular location">
    <subcellularLocation>
        <location evidence="1">Cell envelope</location>
    </subcellularLocation>
</comment>
<dbReference type="PANTHER" id="PTHR42852">
    <property type="entry name" value="THIOL:DISULFIDE INTERCHANGE PROTEIN DSBE"/>
    <property type="match status" value="1"/>
</dbReference>
<name>A0A327QDF5_9BACT</name>
<evidence type="ECO:0000256" key="4">
    <source>
        <dbReference type="ARBA" id="ARBA00023284"/>
    </source>
</evidence>